<dbReference type="PANTHER" id="PTHR47203">
    <property type="match status" value="1"/>
</dbReference>
<dbReference type="AlphaFoldDB" id="A0A6J1AXS0"/>
<accession>A0A6J1AXS0</accession>
<reference evidence="4" key="1">
    <citation type="submission" date="2025-08" db="UniProtKB">
        <authorList>
            <consortium name="RefSeq"/>
        </authorList>
    </citation>
    <scope>IDENTIFICATION</scope>
    <source>
        <tissue evidence="4">Leaf</tissue>
    </source>
</reference>
<gene>
    <name evidence="4" type="primary">LOC110422404</name>
</gene>
<proteinExistence type="predicted"/>
<dbReference type="InterPro" id="IPR003265">
    <property type="entry name" value="HhH-GPD_domain"/>
</dbReference>
<evidence type="ECO:0000313" key="4">
    <source>
        <dbReference type="RefSeq" id="XP_021291962.1"/>
    </source>
</evidence>
<dbReference type="InterPro" id="IPR011257">
    <property type="entry name" value="DNA_glycosylase"/>
</dbReference>
<dbReference type="PANTHER" id="PTHR47203:SF1">
    <property type="entry name" value="HYPOTHETICAL BASE EXCISION DNA REPAIR PROTEIN (EUROFUNG)"/>
    <property type="match status" value="1"/>
</dbReference>
<evidence type="ECO:0000313" key="3">
    <source>
        <dbReference type="Proteomes" id="UP000504621"/>
    </source>
</evidence>
<evidence type="ECO:0000256" key="1">
    <source>
        <dbReference type="SAM" id="MobiDB-lite"/>
    </source>
</evidence>
<dbReference type="GeneID" id="110422404"/>
<dbReference type="GO" id="GO:0006284">
    <property type="term" value="P:base-excision repair"/>
    <property type="evidence" value="ECO:0007669"/>
    <property type="project" value="InterPro"/>
</dbReference>
<feature type="compositionally biased region" description="Basic residues" evidence="1">
    <location>
        <begin position="1"/>
        <end position="11"/>
    </location>
</feature>
<dbReference type="Gene3D" id="1.10.340.30">
    <property type="entry name" value="Hypothetical protein, domain 2"/>
    <property type="match status" value="1"/>
</dbReference>
<protein>
    <submittedName>
        <fullName evidence="4">DNA glycosylase At3g47830 isoform X4</fullName>
    </submittedName>
</protein>
<evidence type="ECO:0000259" key="2">
    <source>
        <dbReference type="Pfam" id="PF00730"/>
    </source>
</evidence>
<organism evidence="3 4">
    <name type="scientific">Herrania umbratica</name>
    <dbReference type="NCBI Taxonomy" id="108875"/>
    <lineage>
        <taxon>Eukaryota</taxon>
        <taxon>Viridiplantae</taxon>
        <taxon>Streptophyta</taxon>
        <taxon>Embryophyta</taxon>
        <taxon>Tracheophyta</taxon>
        <taxon>Spermatophyta</taxon>
        <taxon>Magnoliopsida</taxon>
        <taxon>eudicotyledons</taxon>
        <taxon>Gunneridae</taxon>
        <taxon>Pentapetalae</taxon>
        <taxon>rosids</taxon>
        <taxon>malvids</taxon>
        <taxon>Malvales</taxon>
        <taxon>Malvaceae</taxon>
        <taxon>Byttnerioideae</taxon>
        <taxon>Herrania</taxon>
    </lineage>
</organism>
<dbReference type="Pfam" id="PF00730">
    <property type="entry name" value="HhH-GPD"/>
    <property type="match status" value="1"/>
</dbReference>
<dbReference type="SUPFAM" id="SSF48150">
    <property type="entry name" value="DNA-glycosylase"/>
    <property type="match status" value="1"/>
</dbReference>
<sequence>MKMQKSRKRKQLGVDGHSKTPKITTEEPYPSYHRPTPDECRSVRDELLALHGFPAEFLKYRRQRLIKTEPTIEAKSEPLDNNYDDGEESVLDGLVKTVLSQNTAELNSQKAFASLKSAFPTWEDVLAAESKNLENAIRCGGLAPRKASCIKNVLRCLHERKGKLCFEYLRDLSIDEIKAELSNFKGVGPKTQANKYNVFVCVTNHLHLALRTNLIYSCTCVYLSQIYTKYGGLCFDVQSSAR</sequence>
<name>A0A6J1AXS0_9ROSI</name>
<feature type="domain" description="HhH-GPD" evidence="2">
    <location>
        <begin position="95"/>
        <end position="202"/>
    </location>
</feature>
<dbReference type="RefSeq" id="XP_021291962.1">
    <property type="nucleotide sequence ID" value="XM_021436287.1"/>
</dbReference>
<feature type="region of interest" description="Disordered" evidence="1">
    <location>
        <begin position="1"/>
        <end position="38"/>
    </location>
</feature>
<dbReference type="Proteomes" id="UP000504621">
    <property type="component" value="Unplaced"/>
</dbReference>
<keyword evidence="3" id="KW-1185">Reference proteome</keyword>
<dbReference type="GO" id="GO:0003824">
    <property type="term" value="F:catalytic activity"/>
    <property type="evidence" value="ECO:0007669"/>
    <property type="project" value="InterPro"/>
</dbReference>